<evidence type="ECO:0000313" key="2">
    <source>
        <dbReference type="EMBL" id="RMQ47407.1"/>
    </source>
</evidence>
<dbReference type="Pfam" id="PF11720">
    <property type="entry name" value="Inhibitor_I78"/>
    <property type="match status" value="1"/>
</dbReference>
<reference evidence="2 3" key="1">
    <citation type="submission" date="2018-08" db="EMBL/GenBank/DDBJ databases">
        <title>Recombination of ecologically and evolutionarily significant loci maintains genetic cohesion in the Pseudomonas syringae species complex.</title>
        <authorList>
            <person name="Dillon M."/>
            <person name="Thakur S."/>
            <person name="Almeida R.N.D."/>
            <person name="Weir B.S."/>
            <person name="Guttman D.S."/>
        </authorList>
    </citation>
    <scope>NUCLEOTIDE SEQUENCE [LARGE SCALE GENOMIC DNA]</scope>
    <source>
        <strain evidence="2 3">ICMP 3353</strain>
    </source>
</reference>
<dbReference type="RefSeq" id="WP_122315483.1">
    <property type="nucleotide sequence ID" value="NZ_RBRE01000036.1"/>
</dbReference>
<dbReference type="InterPro" id="IPR021719">
    <property type="entry name" value="Prot_inh_I78"/>
</dbReference>
<dbReference type="OrthoDB" id="6930415at2"/>
<sequence>MEKVSPATFLHSFTAAVFFLLLALPSGHSMAGEQQIDHGYTSGKPYHGKMAMGGCYAARASSLLGEQLTPKNRREIERLTRASGSRITSSDRPRDLSYSPLRLNIEVNGQNRIEDIYCQ</sequence>
<comment type="caution">
    <text evidence="2">The sequence shown here is derived from an EMBL/GenBank/DDBJ whole genome shotgun (WGS) entry which is preliminary data.</text>
</comment>
<protein>
    <recommendedName>
        <fullName evidence="4">Lipoprotein</fullName>
    </recommendedName>
</protein>
<evidence type="ECO:0008006" key="4">
    <source>
        <dbReference type="Google" id="ProtNLM"/>
    </source>
</evidence>
<organism evidence="2 3">
    <name type="scientific">Pseudomonas cichorii</name>
    <dbReference type="NCBI Taxonomy" id="36746"/>
    <lineage>
        <taxon>Bacteria</taxon>
        <taxon>Pseudomonadati</taxon>
        <taxon>Pseudomonadota</taxon>
        <taxon>Gammaproteobacteria</taxon>
        <taxon>Pseudomonadales</taxon>
        <taxon>Pseudomonadaceae</taxon>
        <taxon>Pseudomonas</taxon>
    </lineage>
</organism>
<name>A0A3M4M108_PSECI</name>
<dbReference type="Gene3D" id="3.30.10.10">
    <property type="entry name" value="Trypsin Inhibitor V, subunit A"/>
    <property type="match status" value="1"/>
</dbReference>
<dbReference type="Proteomes" id="UP000277236">
    <property type="component" value="Unassembled WGS sequence"/>
</dbReference>
<feature type="signal peptide" evidence="1">
    <location>
        <begin position="1"/>
        <end position="31"/>
    </location>
</feature>
<dbReference type="EMBL" id="RBRE01000036">
    <property type="protein sequence ID" value="RMQ47407.1"/>
    <property type="molecule type" value="Genomic_DNA"/>
</dbReference>
<accession>A0A3M4M108</accession>
<evidence type="ECO:0000256" key="1">
    <source>
        <dbReference type="SAM" id="SignalP"/>
    </source>
</evidence>
<gene>
    <name evidence="2" type="ORF">ALQ04_03893</name>
</gene>
<dbReference type="AlphaFoldDB" id="A0A3M4M108"/>
<keyword evidence="1" id="KW-0732">Signal</keyword>
<feature type="chain" id="PRO_5018131552" description="Lipoprotein" evidence="1">
    <location>
        <begin position="32"/>
        <end position="119"/>
    </location>
</feature>
<proteinExistence type="predicted"/>
<evidence type="ECO:0000313" key="3">
    <source>
        <dbReference type="Proteomes" id="UP000277236"/>
    </source>
</evidence>